<dbReference type="EMBL" id="BPLR01011186">
    <property type="protein sequence ID" value="GIY44714.1"/>
    <property type="molecule type" value="Genomic_DNA"/>
</dbReference>
<proteinExistence type="predicted"/>
<evidence type="ECO:0000313" key="2">
    <source>
        <dbReference type="Proteomes" id="UP001054945"/>
    </source>
</evidence>
<accession>A0AAV4TG71</accession>
<reference evidence="1 2" key="1">
    <citation type="submission" date="2021-06" db="EMBL/GenBank/DDBJ databases">
        <title>Caerostris extrusa draft genome.</title>
        <authorList>
            <person name="Kono N."/>
            <person name="Arakawa K."/>
        </authorList>
    </citation>
    <scope>NUCLEOTIDE SEQUENCE [LARGE SCALE GENOMIC DNA]</scope>
</reference>
<dbReference type="AlphaFoldDB" id="A0AAV4TG71"/>
<gene>
    <name evidence="1" type="ORF">CEXT_495611</name>
</gene>
<sequence length="139" mass="15763">MLYPGEWVLCRVGCVSTEYGFEHIARPCSSLKATIYDDLKPITSYPTNVFGTMEAQDDTLMCAPTSEVNVYQLMKAKRGSWEFYFFTHSDPTFVYRKLTLEPSGSSLSCLVNSQIGYLHDVPVRCYKKIHLGLELMLVA</sequence>
<name>A0AAV4TG71_CAEEX</name>
<organism evidence="1 2">
    <name type="scientific">Caerostris extrusa</name>
    <name type="common">Bark spider</name>
    <name type="synonym">Caerostris bankana</name>
    <dbReference type="NCBI Taxonomy" id="172846"/>
    <lineage>
        <taxon>Eukaryota</taxon>
        <taxon>Metazoa</taxon>
        <taxon>Ecdysozoa</taxon>
        <taxon>Arthropoda</taxon>
        <taxon>Chelicerata</taxon>
        <taxon>Arachnida</taxon>
        <taxon>Araneae</taxon>
        <taxon>Araneomorphae</taxon>
        <taxon>Entelegynae</taxon>
        <taxon>Araneoidea</taxon>
        <taxon>Araneidae</taxon>
        <taxon>Caerostris</taxon>
    </lineage>
</organism>
<comment type="caution">
    <text evidence="1">The sequence shown here is derived from an EMBL/GenBank/DDBJ whole genome shotgun (WGS) entry which is preliminary data.</text>
</comment>
<dbReference type="Proteomes" id="UP001054945">
    <property type="component" value="Unassembled WGS sequence"/>
</dbReference>
<evidence type="ECO:0000313" key="1">
    <source>
        <dbReference type="EMBL" id="GIY44714.1"/>
    </source>
</evidence>
<protein>
    <submittedName>
        <fullName evidence="1">Uncharacterized protein</fullName>
    </submittedName>
</protein>
<keyword evidence="2" id="KW-1185">Reference proteome</keyword>